<organism evidence="1 2">
    <name type="scientific">Paraburkholderia susongensis</name>
    <dbReference type="NCBI Taxonomy" id="1515439"/>
    <lineage>
        <taxon>Bacteria</taxon>
        <taxon>Pseudomonadati</taxon>
        <taxon>Pseudomonadota</taxon>
        <taxon>Betaproteobacteria</taxon>
        <taxon>Burkholderiales</taxon>
        <taxon>Burkholderiaceae</taxon>
        <taxon>Paraburkholderia</taxon>
    </lineage>
</organism>
<dbReference type="SUPFAM" id="SSF81301">
    <property type="entry name" value="Nucleotidyltransferase"/>
    <property type="match status" value="1"/>
</dbReference>
<dbReference type="GO" id="GO:0003723">
    <property type="term" value="F:RNA binding"/>
    <property type="evidence" value="ECO:0007669"/>
    <property type="project" value="UniProtKB-KW"/>
</dbReference>
<proteinExistence type="predicted"/>
<gene>
    <name evidence="1" type="ORF">SAMN06265784_104155</name>
</gene>
<accession>A0A1X7KRE6</accession>
<evidence type="ECO:0000313" key="2">
    <source>
        <dbReference type="Proteomes" id="UP000193228"/>
    </source>
</evidence>
<dbReference type="AlphaFoldDB" id="A0A1X7KRE6"/>
<protein>
    <submittedName>
        <fullName evidence="1">Poly A polymerase head domain-containing protein</fullName>
    </submittedName>
</protein>
<reference evidence="2" key="1">
    <citation type="submission" date="2017-04" db="EMBL/GenBank/DDBJ databases">
        <authorList>
            <person name="Varghese N."/>
            <person name="Submissions S."/>
        </authorList>
    </citation>
    <scope>NUCLEOTIDE SEQUENCE [LARGE SCALE GENOMIC DNA]</scope>
    <source>
        <strain evidence="2">LMG 29540</strain>
    </source>
</reference>
<sequence length="195" mass="22181">MNLIQQFDEALARLQAVGVQGLIAGGAVRDHLLNRPVKDIDVFVPHSEGIQRKLQEAFGVLHVNPLISAEYAGAGGEVEHVYEINISSDPFDPDAGRPPLQVIVLASGLDPEERARHHDFGICQCWYRGNGQFGQTLAFTNDLMHKRFTLSHCEDQQQFDRSMRRWARFSERFEGFYLYVPVEFAEYREDAEVFA</sequence>
<keyword evidence="2" id="KW-1185">Reference proteome</keyword>
<dbReference type="InterPro" id="IPR043519">
    <property type="entry name" value="NT_sf"/>
</dbReference>
<dbReference type="GO" id="GO:0016779">
    <property type="term" value="F:nucleotidyltransferase activity"/>
    <property type="evidence" value="ECO:0007669"/>
    <property type="project" value="InterPro"/>
</dbReference>
<dbReference type="Gene3D" id="3.30.460.10">
    <property type="entry name" value="Beta Polymerase, domain 2"/>
    <property type="match status" value="1"/>
</dbReference>
<dbReference type="STRING" id="1515439.SAMN06265784_104155"/>
<name>A0A1X7KRE6_9BURK</name>
<dbReference type="Proteomes" id="UP000193228">
    <property type="component" value="Unassembled WGS sequence"/>
</dbReference>
<evidence type="ECO:0000313" key="1">
    <source>
        <dbReference type="EMBL" id="SMG43374.1"/>
    </source>
</evidence>
<dbReference type="RefSeq" id="WP_167387476.1">
    <property type="nucleotide sequence ID" value="NZ_FXAT01000004.1"/>
</dbReference>
<dbReference type="EMBL" id="FXAT01000004">
    <property type="protein sequence ID" value="SMG43374.1"/>
    <property type="molecule type" value="Genomic_DNA"/>
</dbReference>
<dbReference type="Pfam" id="PF26128">
    <property type="entry name" value="Gad2"/>
    <property type="match status" value="1"/>
</dbReference>
<dbReference type="GO" id="GO:0006396">
    <property type="term" value="P:RNA processing"/>
    <property type="evidence" value="ECO:0007669"/>
    <property type="project" value="InterPro"/>
</dbReference>